<dbReference type="Proteomes" id="UP000215506">
    <property type="component" value="Unassembled WGS sequence"/>
</dbReference>
<organism evidence="1 2">
    <name type="scientific">Nocardia cerradoensis</name>
    <dbReference type="NCBI Taxonomy" id="85688"/>
    <lineage>
        <taxon>Bacteria</taxon>
        <taxon>Bacillati</taxon>
        <taxon>Actinomycetota</taxon>
        <taxon>Actinomycetes</taxon>
        <taxon>Mycobacteriales</taxon>
        <taxon>Nocardiaceae</taxon>
        <taxon>Nocardia</taxon>
    </lineage>
</organism>
<accession>A0A231GYE3</accession>
<reference evidence="1 2" key="1">
    <citation type="submission" date="2017-07" db="EMBL/GenBank/DDBJ databases">
        <title>First draft Genome Sequence of Nocardia cerradoensis isolated from human infection.</title>
        <authorList>
            <person name="Carrasco G."/>
        </authorList>
    </citation>
    <scope>NUCLEOTIDE SEQUENCE [LARGE SCALE GENOMIC DNA]</scope>
    <source>
        <strain evidence="1 2">CNM20130759</strain>
    </source>
</reference>
<name>A0A231GYE3_9NOCA</name>
<evidence type="ECO:0000313" key="2">
    <source>
        <dbReference type="Proteomes" id="UP000215506"/>
    </source>
</evidence>
<keyword evidence="2" id="KW-1185">Reference proteome</keyword>
<comment type="caution">
    <text evidence="1">The sequence shown here is derived from an EMBL/GenBank/DDBJ whole genome shotgun (WGS) entry which is preliminary data.</text>
</comment>
<dbReference type="AlphaFoldDB" id="A0A231GYE3"/>
<protein>
    <recommendedName>
        <fullName evidence="3">HEAT repeat domain-containing protein</fullName>
    </recommendedName>
</protein>
<evidence type="ECO:0008006" key="3">
    <source>
        <dbReference type="Google" id="ProtNLM"/>
    </source>
</evidence>
<dbReference type="RefSeq" id="WP_143860271.1">
    <property type="nucleotide sequence ID" value="NZ_JAAXOR010000001.1"/>
</dbReference>
<proteinExistence type="predicted"/>
<sequence length="210" mass="23008">MTLTRTDALTLLTDSLSTRRRRGAKRLRALADPTTAAQVRTALEHEVRDNRTWETQYHMIMALGTTGSSADVELLKRLALQPRSATTVNAALGDAIVRLGRASDNDPAPALWCLRQDVELLADGALRAVAMLRLKLPDSAVDAVLDYAEANFHDLNHKHLAYWPAVAAAGWSGPRVRVFLTRCSQDSREIIAEAATDALNGNYGNYMSVL</sequence>
<dbReference type="EMBL" id="NGAF01000018">
    <property type="protein sequence ID" value="OXR41618.1"/>
    <property type="molecule type" value="Genomic_DNA"/>
</dbReference>
<gene>
    <name evidence="1" type="ORF">B7C42_06259</name>
</gene>
<evidence type="ECO:0000313" key="1">
    <source>
        <dbReference type="EMBL" id="OXR41618.1"/>
    </source>
</evidence>